<evidence type="ECO:0000313" key="4">
    <source>
        <dbReference type="EMBL" id="KMW13323.1"/>
    </source>
</evidence>
<dbReference type="Gene3D" id="1.20.5.620">
    <property type="entry name" value="F1F0 ATP synthase subunit B, membrane domain"/>
    <property type="match status" value="1"/>
</dbReference>
<keyword evidence="2" id="KW-0813">Transport</keyword>
<keyword evidence="3" id="KW-0406">Ion transport</keyword>
<reference evidence="4 5" key="1">
    <citation type="submission" date="2011-04" db="EMBL/GenBank/DDBJ databases">
        <title>The Genome Sequence of Clostridium citroniae WAL-19142.</title>
        <authorList>
            <consortium name="The Broad Institute Genome Sequencing Platform"/>
            <person name="Earl A."/>
            <person name="Ward D."/>
            <person name="Feldgarden M."/>
            <person name="Gevers D."/>
            <person name="Warren Y.A."/>
            <person name="Tyrrell K.L."/>
            <person name="Citron D.M."/>
            <person name="Goldstein E.J."/>
            <person name="Daigneault M."/>
            <person name="Allen-Vercoe E."/>
            <person name="Young S.K."/>
            <person name="Zeng Q."/>
            <person name="Gargeya S."/>
            <person name="Fitzgerald M."/>
            <person name="Haas B."/>
            <person name="Abouelleil A."/>
            <person name="Alvarado L."/>
            <person name="Arachchi H.M."/>
            <person name="Berlin A."/>
            <person name="Brown A."/>
            <person name="Chapman S.B."/>
            <person name="Chen Z."/>
            <person name="Dunbar C."/>
            <person name="Freedman E."/>
            <person name="Gearin G."/>
            <person name="Gellesch M."/>
            <person name="Goldberg J."/>
            <person name="Griggs A."/>
            <person name="Gujja S."/>
            <person name="Heilman E.R."/>
            <person name="Heiman D."/>
            <person name="Howarth C."/>
            <person name="Larson L."/>
            <person name="Lui A."/>
            <person name="MacDonald P.J."/>
            <person name="Mehta T."/>
            <person name="Montmayeur A."/>
            <person name="Murphy C."/>
            <person name="Neiman D."/>
            <person name="Pearson M."/>
            <person name="Priest M."/>
            <person name="Roberts A."/>
            <person name="Saif S."/>
            <person name="Shea T."/>
            <person name="Shenoy N."/>
            <person name="Sisk P."/>
            <person name="Stolte C."/>
            <person name="Sykes S."/>
            <person name="White J."/>
            <person name="Yandava C."/>
            <person name="Wortman J."/>
            <person name="Nusbaum C."/>
            <person name="Birren B."/>
        </authorList>
    </citation>
    <scope>NUCLEOTIDE SEQUENCE [LARGE SCALE GENOMIC DNA]</scope>
    <source>
        <strain evidence="4 5">WAL-19142</strain>
    </source>
</reference>
<evidence type="ECO:0000256" key="3">
    <source>
        <dbReference type="ARBA" id="ARBA00023065"/>
    </source>
</evidence>
<name>A0A0J9BK89_9FIRM</name>
<dbReference type="GO" id="GO:0033178">
    <property type="term" value="C:proton-transporting two-sector ATPase complex, catalytic domain"/>
    <property type="evidence" value="ECO:0007669"/>
    <property type="project" value="InterPro"/>
</dbReference>
<dbReference type="InterPro" id="IPR038495">
    <property type="entry name" value="ATPase_E_C"/>
</dbReference>
<evidence type="ECO:0000313" key="5">
    <source>
        <dbReference type="Proteomes" id="UP000037392"/>
    </source>
</evidence>
<gene>
    <name evidence="4" type="ORF">HMPREF9470_00244</name>
</gene>
<dbReference type="RefSeq" id="WP_007861615.1">
    <property type="nucleotide sequence ID" value="NZ_KQ235875.1"/>
</dbReference>
<proteinExistence type="inferred from homology"/>
<dbReference type="SUPFAM" id="SSF160527">
    <property type="entry name" value="V-type ATPase subunit E-like"/>
    <property type="match status" value="1"/>
</dbReference>
<evidence type="ECO:0000256" key="2">
    <source>
        <dbReference type="ARBA" id="ARBA00022448"/>
    </source>
</evidence>
<dbReference type="OrthoDB" id="1734087at2"/>
<comment type="similarity">
    <text evidence="1">Belongs to the V-ATPase E subunit family.</text>
</comment>
<dbReference type="Pfam" id="PF01991">
    <property type="entry name" value="vATP-synt_E"/>
    <property type="match status" value="1"/>
</dbReference>
<accession>A0A0J9BK89</accession>
<dbReference type="EMBL" id="ADLK01000045">
    <property type="protein sequence ID" value="KMW13323.1"/>
    <property type="molecule type" value="Genomic_DNA"/>
</dbReference>
<dbReference type="PATRIC" id="fig|742734.4.peg.264"/>
<dbReference type="Gene3D" id="3.30.2320.30">
    <property type="entry name" value="ATP synthase, E subunit, C-terminal"/>
    <property type="match status" value="1"/>
</dbReference>
<dbReference type="AlphaFoldDB" id="A0A0J9BK89"/>
<sequence length="197" mass="21470">MAGLDKIISQIKEESQEAAARTIAAARSEADQILAAARKEAERECADIDRRSRQSVANILERGQSAADLRKRGSILAEKQRLIGETIARAKAELKDMDTDAYFEMILKLAVKSAQAGKGELLLSDKDLARMPQGFEDKLNAALTDKGAALRISNATRDIDGGFVLTYGGIEENCSIDALFDSAHETLQDKVQEILFS</sequence>
<dbReference type="GeneID" id="93163724"/>
<evidence type="ECO:0000256" key="1">
    <source>
        <dbReference type="ARBA" id="ARBA00005901"/>
    </source>
</evidence>
<organism evidence="4 5">
    <name type="scientific">[Clostridium] citroniae WAL-19142</name>
    <dbReference type="NCBI Taxonomy" id="742734"/>
    <lineage>
        <taxon>Bacteria</taxon>
        <taxon>Bacillati</taxon>
        <taxon>Bacillota</taxon>
        <taxon>Clostridia</taxon>
        <taxon>Lachnospirales</taxon>
        <taxon>Lachnospiraceae</taxon>
        <taxon>Enterocloster</taxon>
    </lineage>
</organism>
<dbReference type="GO" id="GO:0046961">
    <property type="term" value="F:proton-transporting ATPase activity, rotational mechanism"/>
    <property type="evidence" value="ECO:0007669"/>
    <property type="project" value="InterPro"/>
</dbReference>
<protein>
    <submittedName>
        <fullName evidence="4">Uncharacterized protein</fullName>
    </submittedName>
</protein>
<comment type="caution">
    <text evidence="4">The sequence shown here is derived from an EMBL/GenBank/DDBJ whole genome shotgun (WGS) entry which is preliminary data.</text>
</comment>
<dbReference type="Proteomes" id="UP000037392">
    <property type="component" value="Unassembled WGS sequence"/>
</dbReference>
<dbReference type="InterPro" id="IPR002842">
    <property type="entry name" value="ATPase_V1_Esu"/>
</dbReference>